<proteinExistence type="predicted"/>
<dbReference type="RefSeq" id="WP_311638389.1">
    <property type="nucleotide sequence ID" value="NZ_JAVRFF010000611.1"/>
</dbReference>
<dbReference type="Proteomes" id="UP001180489">
    <property type="component" value="Unassembled WGS sequence"/>
</dbReference>
<name>A0ABU2UZG7_9ACTN</name>
<sequence>MPFHGGTAPSIGYLESMGAGWDLWTKDVVPFESAAEGGLDYLATAVYVPELLPVTRRSDGLWFEVWTDTRRNWPLQESLIQFQSSWEASAGGTTHYTALRVNFSTGALVAYCGTNADVT</sequence>
<keyword evidence="2" id="KW-1185">Reference proteome</keyword>
<feature type="non-terminal residue" evidence="1">
    <location>
        <position position="119"/>
    </location>
</feature>
<comment type="caution">
    <text evidence="1">The sequence shown here is derived from an EMBL/GenBank/DDBJ whole genome shotgun (WGS) entry which is preliminary data.</text>
</comment>
<reference evidence="1" key="1">
    <citation type="submission" date="2024-05" db="EMBL/GenBank/DDBJ databases">
        <title>30 novel species of actinomycetes from the DSMZ collection.</title>
        <authorList>
            <person name="Nouioui I."/>
        </authorList>
    </citation>
    <scope>NUCLEOTIDE SEQUENCE</scope>
    <source>
        <strain evidence="1">DSM 41014</strain>
    </source>
</reference>
<organism evidence="1 2">
    <name type="scientific">Streptomyces hintoniae</name>
    <dbReference type="NCBI Taxonomy" id="3075521"/>
    <lineage>
        <taxon>Bacteria</taxon>
        <taxon>Bacillati</taxon>
        <taxon>Actinomycetota</taxon>
        <taxon>Actinomycetes</taxon>
        <taxon>Kitasatosporales</taxon>
        <taxon>Streptomycetaceae</taxon>
        <taxon>Streptomyces</taxon>
    </lineage>
</organism>
<evidence type="ECO:0000313" key="1">
    <source>
        <dbReference type="EMBL" id="MDT0478559.1"/>
    </source>
</evidence>
<gene>
    <name evidence="1" type="ORF">RM863_41290</name>
</gene>
<dbReference type="EMBL" id="JAVRFF010000611">
    <property type="protein sequence ID" value="MDT0478559.1"/>
    <property type="molecule type" value="Genomic_DNA"/>
</dbReference>
<accession>A0ABU2UZG7</accession>
<protein>
    <submittedName>
        <fullName evidence="1">Uncharacterized protein</fullName>
    </submittedName>
</protein>
<evidence type="ECO:0000313" key="2">
    <source>
        <dbReference type="Proteomes" id="UP001180489"/>
    </source>
</evidence>